<dbReference type="Pfam" id="PF20329">
    <property type="entry name" value="DUF6624"/>
    <property type="match status" value="1"/>
</dbReference>
<dbReference type="Proteomes" id="UP000182826">
    <property type="component" value="Unassembled WGS sequence"/>
</dbReference>
<feature type="chain" id="PRO_5009644578" evidence="1">
    <location>
        <begin position="20"/>
        <end position="227"/>
    </location>
</feature>
<organism evidence="2 3">
    <name type="scientific">Flavobacterium johnsoniae</name>
    <name type="common">Cytophaga johnsonae</name>
    <dbReference type="NCBI Taxonomy" id="986"/>
    <lineage>
        <taxon>Bacteria</taxon>
        <taxon>Pseudomonadati</taxon>
        <taxon>Bacteroidota</taxon>
        <taxon>Flavobacteriia</taxon>
        <taxon>Flavobacteriales</taxon>
        <taxon>Flavobacteriaceae</taxon>
        <taxon>Flavobacterium</taxon>
    </lineage>
</organism>
<protein>
    <submittedName>
        <fullName evidence="2">Uncharacterized protein</fullName>
    </submittedName>
</protein>
<evidence type="ECO:0000313" key="2">
    <source>
        <dbReference type="EMBL" id="OIV43090.1"/>
    </source>
</evidence>
<dbReference type="InterPro" id="IPR046732">
    <property type="entry name" value="DUF6624"/>
</dbReference>
<feature type="signal peptide" evidence="1">
    <location>
        <begin position="1"/>
        <end position="19"/>
    </location>
</feature>
<comment type="caution">
    <text evidence="2">The sequence shown here is derived from an EMBL/GenBank/DDBJ whole genome shotgun (WGS) entry which is preliminary data.</text>
</comment>
<dbReference type="RefSeq" id="WP_071635092.1">
    <property type="nucleotide sequence ID" value="NZ_MLFK01000002.1"/>
</dbReference>
<evidence type="ECO:0000313" key="3">
    <source>
        <dbReference type="Proteomes" id="UP000182826"/>
    </source>
</evidence>
<evidence type="ECO:0000256" key="1">
    <source>
        <dbReference type="SAM" id="SignalP"/>
    </source>
</evidence>
<dbReference type="EMBL" id="MLFK01000002">
    <property type="protein sequence ID" value="OIV43090.1"/>
    <property type="molecule type" value="Genomic_DNA"/>
</dbReference>
<dbReference type="AlphaFoldDB" id="A0A1J7CTW8"/>
<name>A0A1J7CTW8_FLAJO</name>
<dbReference type="OrthoDB" id="648842at2"/>
<sequence length="227" mass="26470">MKKQLLLFVFVFISSLVHSQNSLNLKLKSELDEILKSDQILREYLDYDTSKERKTFIMKELGYENEALFKDNVIPLMIKNDSINVMKVEKIIASYGYPGKSLVGEPTNEAAWYVIQHSKKIAQYLPLIEKAAEKGEIPFTRFAMMQDRYLTQQGKEQIYGTQVQGKQITNKNTGFKEFFYYVSPIKNPEKVNELRKQAGFTTTVEENAERMEVKYRVYTLDEIAKMN</sequence>
<proteinExistence type="predicted"/>
<keyword evidence="3" id="KW-1185">Reference proteome</keyword>
<reference evidence="2 3" key="1">
    <citation type="submission" date="2016-10" db="EMBL/GenBank/DDBJ databases">
        <title>Draft Genome Sequence of Rhizobacteria Flavobacterium johnsoniae CI04.</title>
        <authorList>
            <person name="Bravo J.I."/>
            <person name="Lozano G.L."/>
            <person name="Handelsman J."/>
        </authorList>
    </citation>
    <scope>NUCLEOTIDE SEQUENCE [LARGE SCALE GENOMIC DNA]</scope>
    <source>
        <strain evidence="2 3">CI04</strain>
    </source>
</reference>
<accession>A0A1J7CTW8</accession>
<keyword evidence="1" id="KW-0732">Signal</keyword>
<gene>
    <name evidence="2" type="ORF">BKM63_02445</name>
</gene>